<evidence type="ECO:0000313" key="2">
    <source>
        <dbReference type="EMBL" id="KKK50320.1"/>
    </source>
</evidence>
<proteinExistence type="predicted"/>
<dbReference type="AlphaFoldDB" id="A0A0F8WPR0"/>
<evidence type="ECO:0000256" key="1">
    <source>
        <dbReference type="SAM" id="Phobius"/>
    </source>
</evidence>
<comment type="caution">
    <text evidence="2">The sequence shown here is derived from an EMBL/GenBank/DDBJ whole genome shotgun (WGS) entry which is preliminary data.</text>
</comment>
<keyword evidence="1" id="KW-1133">Transmembrane helix</keyword>
<feature type="transmembrane region" description="Helical" evidence="1">
    <location>
        <begin position="70"/>
        <end position="89"/>
    </location>
</feature>
<sequence>MVQEHAFTIKLNDQTKGLLKSLRSPVAAAGAIAGAAFAGGKGIVELIAQLKVFQPVINMVKGIVNMLGQFLQPIADVVILLLMPILQILKPILI</sequence>
<accession>A0A0F8WPR0</accession>
<dbReference type="EMBL" id="LAZR01068082">
    <property type="protein sequence ID" value="KKK50320.1"/>
    <property type="molecule type" value="Genomic_DNA"/>
</dbReference>
<keyword evidence="1" id="KW-0812">Transmembrane</keyword>
<reference evidence="2" key="1">
    <citation type="journal article" date="2015" name="Nature">
        <title>Complex archaea that bridge the gap between prokaryotes and eukaryotes.</title>
        <authorList>
            <person name="Spang A."/>
            <person name="Saw J.H."/>
            <person name="Jorgensen S.L."/>
            <person name="Zaremba-Niedzwiedzka K."/>
            <person name="Martijn J."/>
            <person name="Lind A.E."/>
            <person name="van Eijk R."/>
            <person name="Schleper C."/>
            <person name="Guy L."/>
            <person name="Ettema T.J."/>
        </authorList>
    </citation>
    <scope>NUCLEOTIDE SEQUENCE</scope>
</reference>
<organism evidence="2">
    <name type="scientific">marine sediment metagenome</name>
    <dbReference type="NCBI Taxonomy" id="412755"/>
    <lineage>
        <taxon>unclassified sequences</taxon>
        <taxon>metagenomes</taxon>
        <taxon>ecological metagenomes</taxon>
    </lineage>
</organism>
<gene>
    <name evidence="2" type="ORF">LCGC14_3126220</name>
</gene>
<name>A0A0F8WPR0_9ZZZZ</name>
<feature type="non-terminal residue" evidence="2">
    <location>
        <position position="94"/>
    </location>
</feature>
<keyword evidence="1" id="KW-0472">Membrane</keyword>
<protein>
    <submittedName>
        <fullName evidence="2">Uncharacterized protein</fullName>
    </submittedName>
</protein>